<name>A0A1I3CL59_9PLAN</name>
<dbReference type="STRING" id="1576369.SAMN05421753_102323"/>
<dbReference type="Gene3D" id="3.40.50.850">
    <property type="entry name" value="Isochorismatase-like"/>
    <property type="match status" value="1"/>
</dbReference>
<organism evidence="3 4">
    <name type="scientific">Planctomicrobium piriforme</name>
    <dbReference type="NCBI Taxonomy" id="1576369"/>
    <lineage>
        <taxon>Bacteria</taxon>
        <taxon>Pseudomonadati</taxon>
        <taxon>Planctomycetota</taxon>
        <taxon>Planctomycetia</taxon>
        <taxon>Planctomycetales</taxon>
        <taxon>Planctomycetaceae</taxon>
        <taxon>Planctomicrobium</taxon>
    </lineage>
</organism>
<dbReference type="InterPro" id="IPR016291">
    <property type="entry name" value="Isochorismatase"/>
</dbReference>
<dbReference type="SUPFAM" id="SSF52499">
    <property type="entry name" value="Isochorismatase-like hydrolases"/>
    <property type="match status" value="1"/>
</dbReference>
<evidence type="ECO:0000256" key="1">
    <source>
        <dbReference type="ARBA" id="ARBA00022801"/>
    </source>
</evidence>
<protein>
    <submittedName>
        <fullName evidence="3">Nicotinamidase-related amidase</fullName>
    </submittedName>
</protein>
<dbReference type="InterPro" id="IPR050272">
    <property type="entry name" value="Isochorismatase-like_hydrls"/>
</dbReference>
<keyword evidence="1" id="KW-0378">Hydrolase</keyword>
<evidence type="ECO:0000259" key="2">
    <source>
        <dbReference type="Pfam" id="PF00857"/>
    </source>
</evidence>
<evidence type="ECO:0000313" key="4">
    <source>
        <dbReference type="Proteomes" id="UP000199518"/>
    </source>
</evidence>
<feature type="domain" description="Isochorismatase-like" evidence="2">
    <location>
        <begin position="12"/>
        <end position="175"/>
    </location>
</feature>
<accession>A0A1I3CL59</accession>
<dbReference type="Proteomes" id="UP000199518">
    <property type="component" value="Unassembled WGS sequence"/>
</dbReference>
<dbReference type="CDD" id="cd00431">
    <property type="entry name" value="cysteine_hydrolases"/>
    <property type="match status" value="1"/>
</dbReference>
<dbReference type="PANTHER" id="PTHR43540">
    <property type="entry name" value="PEROXYUREIDOACRYLATE/UREIDOACRYLATE AMIDOHYDROLASE-RELATED"/>
    <property type="match status" value="1"/>
</dbReference>
<dbReference type="InterPro" id="IPR000868">
    <property type="entry name" value="Isochorismatase-like_dom"/>
</dbReference>
<reference evidence="4" key="1">
    <citation type="submission" date="2016-10" db="EMBL/GenBank/DDBJ databases">
        <authorList>
            <person name="Varghese N."/>
            <person name="Submissions S."/>
        </authorList>
    </citation>
    <scope>NUCLEOTIDE SEQUENCE [LARGE SCALE GENOMIC DNA]</scope>
    <source>
        <strain evidence="4">DSM 26348</strain>
    </source>
</reference>
<dbReference type="OrthoDB" id="4305745at2"/>
<gene>
    <name evidence="3" type="ORF">SAMN05421753_102323</name>
</gene>
<dbReference type="PRINTS" id="PR01398">
    <property type="entry name" value="ISCHRISMTASE"/>
</dbReference>
<dbReference type="InterPro" id="IPR036380">
    <property type="entry name" value="Isochorismatase-like_sf"/>
</dbReference>
<dbReference type="GO" id="GO:0008908">
    <property type="term" value="F:isochorismatase activity"/>
    <property type="evidence" value="ECO:0007669"/>
    <property type="project" value="InterPro"/>
</dbReference>
<dbReference type="AlphaFoldDB" id="A0A1I3CL59"/>
<evidence type="ECO:0000313" key="3">
    <source>
        <dbReference type="EMBL" id="SFH75053.1"/>
    </source>
</evidence>
<dbReference type="PANTHER" id="PTHR43540:SF6">
    <property type="entry name" value="ISOCHORISMATASE-LIKE DOMAIN-CONTAINING PROTEIN"/>
    <property type="match status" value="1"/>
</dbReference>
<keyword evidence="4" id="KW-1185">Reference proteome</keyword>
<dbReference type="Pfam" id="PF00857">
    <property type="entry name" value="Isochorismatase"/>
    <property type="match status" value="1"/>
</dbReference>
<dbReference type="EMBL" id="FOQD01000002">
    <property type="protein sequence ID" value="SFH75053.1"/>
    <property type="molecule type" value="Genomic_DNA"/>
</dbReference>
<dbReference type="RefSeq" id="WP_092048006.1">
    <property type="nucleotide sequence ID" value="NZ_FOQD01000002.1"/>
</dbReference>
<proteinExistence type="predicted"/>
<sequence length="188" mass="21446">MKNAHTPNHRGAALLLIDVINDLDFPEAEALLRFARPMAEQIRKLKERAKTAGVPVIYVNDNFGQWQSDLAAQVRHCERTQSRGREIVQQLRPAGDDYFVVKPKHSGFYSTSLDVLLRHLECEEVIVTGIATNICVLFTANDAYMRDYKVSVPRDCAAANSQEDHDYAIRQMEFSLKADVRRSAEIRW</sequence>